<evidence type="ECO:0000256" key="1">
    <source>
        <dbReference type="SAM" id="Coils"/>
    </source>
</evidence>
<evidence type="ECO:0000313" key="3">
    <source>
        <dbReference type="EMBL" id="OIT37185.1"/>
    </source>
</evidence>
<reference evidence="3" key="1">
    <citation type="submission" date="2016-11" db="EMBL/GenBank/DDBJ databases">
        <title>The genome of Nicotiana attenuata.</title>
        <authorList>
            <person name="Xu S."/>
            <person name="Brockmoeller T."/>
            <person name="Gaquerel E."/>
            <person name="Navarro A."/>
            <person name="Kuhl H."/>
            <person name="Gase K."/>
            <person name="Ling Z."/>
            <person name="Zhou W."/>
            <person name="Kreitzer C."/>
            <person name="Stanke M."/>
            <person name="Tang H."/>
            <person name="Lyons E."/>
            <person name="Pandey P."/>
            <person name="Pandey S.P."/>
            <person name="Timmermann B."/>
            <person name="Baldwin I.T."/>
        </authorList>
    </citation>
    <scope>NUCLEOTIDE SEQUENCE [LARGE SCALE GENOMIC DNA]</scope>
    <source>
        <strain evidence="3">UT</strain>
    </source>
</reference>
<name>A0A314L6K1_NICAT</name>
<feature type="coiled-coil region" evidence="1">
    <location>
        <begin position="20"/>
        <end position="54"/>
    </location>
</feature>
<evidence type="ECO:0000256" key="2">
    <source>
        <dbReference type="SAM" id="MobiDB-lite"/>
    </source>
</evidence>
<proteinExistence type="predicted"/>
<accession>A0A314L6K1</accession>
<dbReference type="Gramene" id="OIT37185">
    <property type="protein sequence ID" value="OIT37185"/>
    <property type="gene ID" value="A4A49_36245"/>
</dbReference>
<dbReference type="Proteomes" id="UP000187609">
    <property type="component" value="Unassembled WGS sequence"/>
</dbReference>
<evidence type="ECO:0000313" key="4">
    <source>
        <dbReference type="Proteomes" id="UP000187609"/>
    </source>
</evidence>
<sequence length="398" mass="44722">MADQIVVIDLVEDETAGEKTESYQDKIAKLEAKVAQMEQEIDGIKEMIADLKNSSNEKSYSPICIAAPPTYEYNAQSFPNLHSFLTEKAFSSLAKTSKGRECGGRQLNVEIHHVNLANDHALQPESGLVEAENENKDTPNFIDVPTYNGIGCPQNHLKAYNDWLACIGQGNEFKPRLFVRTLTGPALIWYAKQDTWKWFSWNDLVKDFVKQYGPSTNTTSRCSSLKRKSMESPQSLKANEPQGKVLESTLKLGKTVETHLEDKGKGVIDEALNPPPSAPKIRKSRNFTLLSEPPSIIFERLRSFGIMQPKPAKIPPPHFNPTKCNAFHSGILGHTTYECHCLKEEIEKLLDNGRVIQRPEPPPQSMWYQPPNVIPIQNFTQVAYPQCANSALPYNQEI</sequence>
<dbReference type="STRING" id="49451.A0A314L6K1"/>
<protein>
    <recommendedName>
        <fullName evidence="5">Retrotransposon gag domain-containing protein</fullName>
    </recommendedName>
</protein>
<feature type="region of interest" description="Disordered" evidence="2">
    <location>
        <begin position="215"/>
        <end position="243"/>
    </location>
</feature>
<keyword evidence="1" id="KW-0175">Coiled coil</keyword>
<gene>
    <name evidence="3" type="ORF">A4A49_36245</name>
</gene>
<dbReference type="AlphaFoldDB" id="A0A314L6K1"/>
<keyword evidence="4" id="KW-1185">Reference proteome</keyword>
<dbReference type="PANTHER" id="PTHR33223:SF8">
    <property type="entry name" value="OS04G0172440 PROTEIN"/>
    <property type="match status" value="1"/>
</dbReference>
<dbReference type="PANTHER" id="PTHR33223">
    <property type="entry name" value="CCHC-TYPE DOMAIN-CONTAINING PROTEIN"/>
    <property type="match status" value="1"/>
</dbReference>
<organism evidence="3 4">
    <name type="scientific">Nicotiana attenuata</name>
    <name type="common">Coyote tobacco</name>
    <dbReference type="NCBI Taxonomy" id="49451"/>
    <lineage>
        <taxon>Eukaryota</taxon>
        <taxon>Viridiplantae</taxon>
        <taxon>Streptophyta</taxon>
        <taxon>Embryophyta</taxon>
        <taxon>Tracheophyta</taxon>
        <taxon>Spermatophyta</taxon>
        <taxon>Magnoliopsida</taxon>
        <taxon>eudicotyledons</taxon>
        <taxon>Gunneridae</taxon>
        <taxon>Pentapetalae</taxon>
        <taxon>asterids</taxon>
        <taxon>lamiids</taxon>
        <taxon>Solanales</taxon>
        <taxon>Solanaceae</taxon>
        <taxon>Nicotianoideae</taxon>
        <taxon>Nicotianeae</taxon>
        <taxon>Nicotiana</taxon>
    </lineage>
</organism>
<dbReference type="EMBL" id="MJEQ01000340">
    <property type="protein sequence ID" value="OIT37185.1"/>
    <property type="molecule type" value="Genomic_DNA"/>
</dbReference>
<comment type="caution">
    <text evidence="3">The sequence shown here is derived from an EMBL/GenBank/DDBJ whole genome shotgun (WGS) entry which is preliminary data.</text>
</comment>
<evidence type="ECO:0008006" key="5">
    <source>
        <dbReference type="Google" id="ProtNLM"/>
    </source>
</evidence>